<dbReference type="GO" id="GO:1904423">
    <property type="term" value="C:dehydrodolichyl diphosphate synthase complex"/>
    <property type="evidence" value="ECO:0007669"/>
    <property type="project" value="InterPro"/>
</dbReference>
<dbReference type="EC" id="2.5.1.87" evidence="4"/>
<keyword evidence="6" id="KW-0460">Magnesium</keyword>
<evidence type="ECO:0000313" key="9">
    <source>
        <dbReference type="Proteomes" id="UP000594638"/>
    </source>
</evidence>
<comment type="similarity">
    <text evidence="3">Belongs to the UPP synthase family.</text>
</comment>
<comment type="cofactor">
    <cofactor evidence="1">
        <name>Mg(2+)</name>
        <dbReference type="ChEBI" id="CHEBI:18420"/>
    </cofactor>
</comment>
<reference evidence="8 9" key="1">
    <citation type="submission" date="2019-12" db="EMBL/GenBank/DDBJ databases">
        <authorList>
            <person name="Alioto T."/>
            <person name="Alioto T."/>
            <person name="Gomez Garrido J."/>
        </authorList>
    </citation>
    <scope>NUCLEOTIDE SEQUENCE [LARGE SCALE GENOMIC DNA]</scope>
</reference>
<dbReference type="Proteomes" id="UP000594638">
    <property type="component" value="Unassembled WGS sequence"/>
</dbReference>
<keyword evidence="5" id="KW-0808">Transferase</keyword>
<evidence type="ECO:0000256" key="5">
    <source>
        <dbReference type="ARBA" id="ARBA00022679"/>
    </source>
</evidence>
<comment type="catalytic activity">
    <reaction evidence="7">
        <text>n isopentenyl diphosphate + (2E,6E)-farnesyl diphosphate = a di-trans,poly-cis-polyprenyl diphosphate + n diphosphate</text>
        <dbReference type="Rhea" id="RHEA:53008"/>
        <dbReference type="Rhea" id="RHEA-COMP:19494"/>
        <dbReference type="ChEBI" id="CHEBI:33019"/>
        <dbReference type="ChEBI" id="CHEBI:128769"/>
        <dbReference type="ChEBI" id="CHEBI:136960"/>
        <dbReference type="ChEBI" id="CHEBI:175763"/>
        <dbReference type="EC" id="2.5.1.87"/>
    </reaction>
</comment>
<organism evidence="8 9">
    <name type="scientific">Olea europaea subsp. europaea</name>
    <dbReference type="NCBI Taxonomy" id="158383"/>
    <lineage>
        <taxon>Eukaryota</taxon>
        <taxon>Viridiplantae</taxon>
        <taxon>Streptophyta</taxon>
        <taxon>Embryophyta</taxon>
        <taxon>Tracheophyta</taxon>
        <taxon>Spermatophyta</taxon>
        <taxon>Magnoliopsida</taxon>
        <taxon>eudicotyledons</taxon>
        <taxon>Gunneridae</taxon>
        <taxon>Pentapetalae</taxon>
        <taxon>asterids</taxon>
        <taxon>lamiids</taxon>
        <taxon>Lamiales</taxon>
        <taxon>Oleaceae</taxon>
        <taxon>Oleeae</taxon>
        <taxon>Olea</taxon>
    </lineage>
</organism>
<dbReference type="GO" id="GO:0005789">
    <property type="term" value="C:endoplasmic reticulum membrane"/>
    <property type="evidence" value="ECO:0007669"/>
    <property type="project" value="TreeGrafter"/>
</dbReference>
<dbReference type="AlphaFoldDB" id="A0A8S0SWQ5"/>
<dbReference type="Gramene" id="OE9A116855T1">
    <property type="protein sequence ID" value="OE9A116855C1"/>
    <property type="gene ID" value="OE9A116855"/>
</dbReference>
<protein>
    <recommendedName>
        <fullName evidence="4">ditrans,polycis-polyprenyl diphosphate synthase [(2E,6E)-farnesyldiphosphate specific]</fullName>
        <ecNumber evidence="4">2.5.1.87</ecNumber>
    </recommendedName>
</protein>
<gene>
    <name evidence="8" type="ORF">OLEA9_A116855</name>
</gene>
<dbReference type="GO" id="GO:0045547">
    <property type="term" value="F:ditrans,polycis-polyprenyl diphosphate synthase [(2E,6E)-farnesyl diphosphate specific] activity"/>
    <property type="evidence" value="ECO:0007669"/>
    <property type="project" value="UniProtKB-EC"/>
</dbReference>
<dbReference type="OrthoDB" id="19639at2759"/>
<evidence type="ECO:0000256" key="3">
    <source>
        <dbReference type="ARBA" id="ARBA00005432"/>
    </source>
</evidence>
<dbReference type="PANTHER" id="PTHR21528">
    <property type="entry name" value="DEHYDRODOLICHYL DIPHOSPHATE SYNTHASE COMPLEX SUBUNIT NUS1"/>
    <property type="match status" value="1"/>
</dbReference>
<evidence type="ECO:0000256" key="2">
    <source>
        <dbReference type="ARBA" id="ARBA00004922"/>
    </source>
</evidence>
<dbReference type="PANTHER" id="PTHR21528:SF0">
    <property type="entry name" value="DEHYDRODOLICHYL DIPHOSPHATE SYNTHASE COMPLEX SUBUNIT NUS1"/>
    <property type="match status" value="1"/>
</dbReference>
<comment type="caution">
    <text evidence="8">The sequence shown here is derived from an EMBL/GenBank/DDBJ whole genome shotgun (WGS) entry which is preliminary data.</text>
</comment>
<evidence type="ECO:0000256" key="1">
    <source>
        <dbReference type="ARBA" id="ARBA00001946"/>
    </source>
</evidence>
<comment type="pathway">
    <text evidence="2">Protein modification; protein glycosylation.</text>
</comment>
<keyword evidence="9" id="KW-1185">Reference proteome</keyword>
<dbReference type="InterPro" id="IPR038887">
    <property type="entry name" value="Nus1/NgBR"/>
</dbReference>
<evidence type="ECO:0000313" key="8">
    <source>
        <dbReference type="EMBL" id="CAA2997061.1"/>
    </source>
</evidence>
<evidence type="ECO:0000256" key="6">
    <source>
        <dbReference type="ARBA" id="ARBA00022842"/>
    </source>
</evidence>
<evidence type="ECO:0000256" key="4">
    <source>
        <dbReference type="ARBA" id="ARBA00012596"/>
    </source>
</evidence>
<name>A0A8S0SWQ5_OLEEU</name>
<proteinExistence type="inferred from homology"/>
<dbReference type="EMBL" id="CACTIH010005541">
    <property type="protein sequence ID" value="CAA2997061.1"/>
    <property type="molecule type" value="Genomic_DNA"/>
</dbReference>
<accession>A0A8S0SWQ5</accession>
<sequence>MDSEEAFQTPKVPELLRWLAVIGLKNVCLYDMEGVLKPSEEVITKVIKCSR</sequence>
<evidence type="ECO:0000256" key="7">
    <source>
        <dbReference type="ARBA" id="ARBA00047353"/>
    </source>
</evidence>